<reference evidence="2 3" key="1">
    <citation type="journal article" date="2015" name="Stand. Genomic Sci.">
        <title>Genomic Encyclopedia of Bacterial and Archaeal Type Strains, Phase III: the genomes of soil and plant-associated and newly described type strains.</title>
        <authorList>
            <person name="Whitman W.B."/>
            <person name="Woyke T."/>
            <person name="Klenk H.P."/>
            <person name="Zhou Y."/>
            <person name="Lilburn T.G."/>
            <person name="Beck B.J."/>
            <person name="De Vos P."/>
            <person name="Vandamme P."/>
            <person name="Eisen J.A."/>
            <person name="Garrity G."/>
            <person name="Hugenholtz P."/>
            <person name="Kyrpides N.C."/>
        </authorList>
    </citation>
    <scope>NUCLEOTIDE SEQUENCE [LARGE SCALE GENOMIC DNA]</scope>
    <source>
        <strain evidence="2 3">CGMCC 1.10685</strain>
    </source>
</reference>
<dbReference type="Proteomes" id="UP000315112">
    <property type="component" value="Unassembled WGS sequence"/>
</dbReference>
<protein>
    <submittedName>
        <fullName evidence="2">Methyl-accepting chemotaxis protein</fullName>
    </submittedName>
</protein>
<gene>
    <name evidence="1" type="ORF">GO485_22885</name>
    <name evidence="2" type="ORF">IP92_00592</name>
</gene>
<proteinExistence type="predicted"/>
<dbReference type="AlphaFoldDB" id="A0A562Q4D3"/>
<reference evidence="1 4" key="3">
    <citation type="submission" date="2019-12" db="EMBL/GenBank/DDBJ databases">
        <title>Draft Genome Sequences of Six Type Strains of the Genus Massilia.</title>
        <authorList>
            <person name="Miess H."/>
            <person name="Frediansyah A."/>
            <person name="Goeker M."/>
            <person name="Gross H."/>
        </authorList>
    </citation>
    <scope>NUCLEOTIDE SEQUENCE [LARGE SCALE GENOMIC DNA]</scope>
    <source>
        <strain evidence="1 4">DSM 26639</strain>
    </source>
</reference>
<evidence type="ECO:0000313" key="2">
    <source>
        <dbReference type="EMBL" id="TWI51605.1"/>
    </source>
</evidence>
<name>A0A562Q4D3_9BURK</name>
<dbReference type="RefSeq" id="WP_145873001.1">
    <property type="nucleotide sequence ID" value="NZ_CP046904.1"/>
</dbReference>
<evidence type="ECO:0000313" key="1">
    <source>
        <dbReference type="EMBL" id="QGZ41615.1"/>
    </source>
</evidence>
<keyword evidence="4" id="KW-1185">Reference proteome</keyword>
<evidence type="ECO:0000313" key="4">
    <source>
        <dbReference type="Proteomes" id="UP000437862"/>
    </source>
</evidence>
<reference evidence="2" key="2">
    <citation type="submission" date="2019-07" db="EMBL/GenBank/DDBJ databases">
        <authorList>
            <person name="Whitman W."/>
            <person name="Huntemann M."/>
            <person name="Clum A."/>
            <person name="Pillay M."/>
            <person name="Palaniappan K."/>
            <person name="Varghese N."/>
            <person name="Mikhailova N."/>
            <person name="Stamatis D."/>
            <person name="Reddy T."/>
            <person name="Daum C."/>
            <person name="Shapiro N."/>
            <person name="Ivanova N."/>
            <person name="Kyrpides N."/>
            <person name="Woyke T."/>
        </authorList>
    </citation>
    <scope>NUCLEOTIDE SEQUENCE</scope>
    <source>
        <strain evidence="2">CGMCC 1.10685</strain>
    </source>
</reference>
<sequence>MKLGNWKIGTRMLAGFGAVLALLVAVAALGIGSMGGLQSRLREITGVNNAEIREASTMRTMVDDRMIALRNVAC</sequence>
<dbReference type="EMBL" id="CP046904">
    <property type="protein sequence ID" value="QGZ41615.1"/>
    <property type="molecule type" value="Genomic_DNA"/>
</dbReference>
<accession>A0A562Q4D3</accession>
<dbReference type="Proteomes" id="UP000437862">
    <property type="component" value="Chromosome"/>
</dbReference>
<evidence type="ECO:0000313" key="3">
    <source>
        <dbReference type="Proteomes" id="UP000315112"/>
    </source>
</evidence>
<organism evidence="2 3">
    <name type="scientific">Pseudoduganella flava</name>
    <dbReference type="NCBI Taxonomy" id="871742"/>
    <lineage>
        <taxon>Bacteria</taxon>
        <taxon>Pseudomonadati</taxon>
        <taxon>Pseudomonadota</taxon>
        <taxon>Betaproteobacteria</taxon>
        <taxon>Burkholderiales</taxon>
        <taxon>Oxalobacteraceae</taxon>
        <taxon>Telluria group</taxon>
        <taxon>Pseudoduganella</taxon>
    </lineage>
</organism>
<dbReference type="EMBL" id="VLKW01000001">
    <property type="protein sequence ID" value="TWI51605.1"/>
    <property type="molecule type" value="Genomic_DNA"/>
</dbReference>